<dbReference type="EMBL" id="JZWI01000033">
    <property type="protein sequence ID" value="KLN53550.1"/>
    <property type="molecule type" value="Genomic_DNA"/>
</dbReference>
<dbReference type="InterPro" id="IPR009057">
    <property type="entry name" value="Homeodomain-like_sf"/>
</dbReference>
<dbReference type="Pfam" id="PF25601">
    <property type="entry name" value="AAA_lid_14"/>
    <property type="match status" value="1"/>
</dbReference>
<feature type="domain" description="Response regulatory" evidence="10">
    <location>
        <begin position="8"/>
        <end position="122"/>
    </location>
</feature>
<keyword evidence="4" id="KW-0902">Two-component regulatory system</keyword>
<dbReference type="Pfam" id="PF00158">
    <property type="entry name" value="Sigma54_activat"/>
    <property type="match status" value="1"/>
</dbReference>
<dbReference type="Gene3D" id="3.40.50.300">
    <property type="entry name" value="P-loop containing nucleotide triphosphate hydrolases"/>
    <property type="match status" value="1"/>
</dbReference>
<accession>A0A0H2M960</accession>
<reference evidence="11 12" key="1">
    <citation type="submission" date="2015-03" db="EMBL/GenBank/DDBJ databases">
        <title>Genome sequence of Variovorax paradoxus TBEA6.</title>
        <authorList>
            <person name="Poehlein A."/>
            <person name="Schuldes J."/>
            <person name="Wuebbeler J.H."/>
            <person name="Hiessl S."/>
            <person name="Steinbuechel A."/>
            <person name="Daniel R."/>
        </authorList>
    </citation>
    <scope>NUCLEOTIDE SEQUENCE [LARGE SCALE GENOMIC DNA]</scope>
    <source>
        <strain evidence="11 12">TBEA6</strain>
    </source>
</reference>
<protein>
    <submittedName>
        <fullName evidence="11">C4-dicarboxylate transport transcriptional regulatory protein DctD</fullName>
    </submittedName>
</protein>
<proteinExistence type="predicted"/>
<evidence type="ECO:0000256" key="8">
    <source>
        <dbReference type="PROSITE-ProRule" id="PRU00169"/>
    </source>
</evidence>
<dbReference type="Pfam" id="PF00072">
    <property type="entry name" value="Response_reg"/>
    <property type="match status" value="1"/>
</dbReference>
<evidence type="ECO:0000256" key="6">
    <source>
        <dbReference type="ARBA" id="ARBA00023125"/>
    </source>
</evidence>
<dbReference type="RefSeq" id="WP_021004039.1">
    <property type="nucleotide sequence ID" value="NZ_JZWI01000033.1"/>
</dbReference>
<dbReference type="InterPro" id="IPR027417">
    <property type="entry name" value="P-loop_NTPase"/>
</dbReference>
<comment type="caution">
    <text evidence="11">The sequence shown here is derived from an EMBL/GenBank/DDBJ whole genome shotgun (WGS) entry which is preliminary data.</text>
</comment>
<dbReference type="SUPFAM" id="SSF52540">
    <property type="entry name" value="P-loop containing nucleoside triphosphate hydrolases"/>
    <property type="match status" value="1"/>
</dbReference>
<dbReference type="GO" id="GO:0006355">
    <property type="term" value="P:regulation of DNA-templated transcription"/>
    <property type="evidence" value="ECO:0007669"/>
    <property type="project" value="InterPro"/>
</dbReference>
<dbReference type="Proteomes" id="UP000035170">
    <property type="component" value="Unassembled WGS sequence"/>
</dbReference>
<dbReference type="InterPro" id="IPR001789">
    <property type="entry name" value="Sig_transdc_resp-reg_receiver"/>
</dbReference>
<dbReference type="InterPro" id="IPR002197">
    <property type="entry name" value="HTH_Fis"/>
</dbReference>
<dbReference type="InterPro" id="IPR025944">
    <property type="entry name" value="Sigma_54_int_dom_CS"/>
</dbReference>
<dbReference type="GO" id="GO:0043565">
    <property type="term" value="F:sequence-specific DNA binding"/>
    <property type="evidence" value="ECO:0007669"/>
    <property type="project" value="InterPro"/>
</dbReference>
<dbReference type="CDD" id="cd00009">
    <property type="entry name" value="AAA"/>
    <property type="match status" value="1"/>
</dbReference>
<evidence type="ECO:0000256" key="7">
    <source>
        <dbReference type="ARBA" id="ARBA00023163"/>
    </source>
</evidence>
<dbReference type="Pfam" id="PF02954">
    <property type="entry name" value="HTH_8"/>
    <property type="match status" value="1"/>
</dbReference>
<dbReference type="PATRIC" id="fig|34073.19.peg.5509"/>
<evidence type="ECO:0000256" key="5">
    <source>
        <dbReference type="ARBA" id="ARBA00023015"/>
    </source>
</evidence>
<dbReference type="SUPFAM" id="SSF46689">
    <property type="entry name" value="Homeodomain-like"/>
    <property type="match status" value="1"/>
</dbReference>
<dbReference type="InterPro" id="IPR003593">
    <property type="entry name" value="AAA+_ATPase"/>
</dbReference>
<dbReference type="PROSITE" id="PS50045">
    <property type="entry name" value="SIGMA54_INTERACT_4"/>
    <property type="match status" value="1"/>
</dbReference>
<organism evidence="11 12">
    <name type="scientific">Variovorax paradoxus</name>
    <dbReference type="NCBI Taxonomy" id="34073"/>
    <lineage>
        <taxon>Bacteria</taxon>
        <taxon>Pseudomonadati</taxon>
        <taxon>Pseudomonadota</taxon>
        <taxon>Betaproteobacteria</taxon>
        <taxon>Burkholderiales</taxon>
        <taxon>Comamonadaceae</taxon>
        <taxon>Variovorax</taxon>
    </lineage>
</organism>
<dbReference type="PROSITE" id="PS00676">
    <property type="entry name" value="SIGMA54_INTERACT_2"/>
    <property type="match status" value="1"/>
</dbReference>
<dbReference type="InterPro" id="IPR025662">
    <property type="entry name" value="Sigma_54_int_dom_ATP-bd_1"/>
</dbReference>
<keyword evidence="3" id="KW-0067">ATP-binding</keyword>
<dbReference type="InterPro" id="IPR025943">
    <property type="entry name" value="Sigma_54_int_dom_ATP-bd_2"/>
</dbReference>
<keyword evidence="6" id="KW-0238">DNA-binding</keyword>
<dbReference type="CDD" id="cd17549">
    <property type="entry name" value="REC_DctD-like"/>
    <property type="match status" value="1"/>
</dbReference>
<dbReference type="SUPFAM" id="SSF52172">
    <property type="entry name" value="CheY-like"/>
    <property type="match status" value="1"/>
</dbReference>
<dbReference type="Gene3D" id="1.10.8.60">
    <property type="match status" value="1"/>
</dbReference>
<keyword evidence="5" id="KW-0805">Transcription regulation</keyword>
<dbReference type="SMART" id="SM00448">
    <property type="entry name" value="REC"/>
    <property type="match status" value="1"/>
</dbReference>
<feature type="domain" description="Sigma-54 factor interaction" evidence="9">
    <location>
        <begin position="148"/>
        <end position="377"/>
    </location>
</feature>
<dbReference type="AlphaFoldDB" id="A0A0H2M960"/>
<dbReference type="FunFam" id="3.40.50.300:FF:000006">
    <property type="entry name" value="DNA-binding transcriptional regulator NtrC"/>
    <property type="match status" value="1"/>
</dbReference>
<dbReference type="Gene3D" id="3.40.50.2300">
    <property type="match status" value="1"/>
</dbReference>
<evidence type="ECO:0000256" key="4">
    <source>
        <dbReference type="ARBA" id="ARBA00023012"/>
    </source>
</evidence>
<dbReference type="GO" id="GO:0005524">
    <property type="term" value="F:ATP binding"/>
    <property type="evidence" value="ECO:0007669"/>
    <property type="project" value="UniProtKB-KW"/>
</dbReference>
<evidence type="ECO:0000313" key="12">
    <source>
        <dbReference type="Proteomes" id="UP000035170"/>
    </source>
</evidence>
<dbReference type="PANTHER" id="PTHR32071">
    <property type="entry name" value="TRANSCRIPTIONAL REGULATORY PROTEIN"/>
    <property type="match status" value="1"/>
</dbReference>
<dbReference type="PROSITE" id="PS00688">
    <property type="entry name" value="SIGMA54_INTERACT_3"/>
    <property type="match status" value="1"/>
</dbReference>
<evidence type="ECO:0000256" key="1">
    <source>
        <dbReference type="ARBA" id="ARBA00022553"/>
    </source>
</evidence>
<keyword evidence="12" id="KW-1185">Reference proteome</keyword>
<feature type="modified residue" description="4-aspartylphosphate" evidence="8">
    <location>
        <position position="57"/>
    </location>
</feature>
<evidence type="ECO:0000313" key="11">
    <source>
        <dbReference type="EMBL" id="KLN53550.1"/>
    </source>
</evidence>
<name>A0A0H2M960_VARPD</name>
<evidence type="ECO:0000259" key="9">
    <source>
        <dbReference type="PROSITE" id="PS50045"/>
    </source>
</evidence>
<dbReference type="GO" id="GO:0000160">
    <property type="term" value="P:phosphorelay signal transduction system"/>
    <property type="evidence" value="ECO:0007669"/>
    <property type="project" value="UniProtKB-KW"/>
</dbReference>
<dbReference type="FunFam" id="3.40.50.2300:FF:000018">
    <property type="entry name" value="DNA-binding transcriptional regulator NtrC"/>
    <property type="match status" value="1"/>
</dbReference>
<evidence type="ECO:0000256" key="2">
    <source>
        <dbReference type="ARBA" id="ARBA00022741"/>
    </source>
</evidence>
<dbReference type="InterPro" id="IPR002078">
    <property type="entry name" value="Sigma_54_int"/>
</dbReference>
<dbReference type="InterPro" id="IPR058031">
    <property type="entry name" value="AAA_lid_NorR"/>
</dbReference>
<dbReference type="PANTHER" id="PTHR32071:SF57">
    <property type="entry name" value="C4-DICARBOXYLATE TRANSPORT TRANSCRIPTIONAL REGULATORY PROTEIN DCTD"/>
    <property type="match status" value="1"/>
</dbReference>
<evidence type="ECO:0000256" key="3">
    <source>
        <dbReference type="ARBA" id="ARBA00022840"/>
    </source>
</evidence>
<evidence type="ECO:0000259" key="10">
    <source>
        <dbReference type="PROSITE" id="PS50110"/>
    </source>
</evidence>
<dbReference type="PROSITE" id="PS00675">
    <property type="entry name" value="SIGMA54_INTERACT_1"/>
    <property type="match status" value="1"/>
</dbReference>
<keyword evidence="7" id="KW-0804">Transcription</keyword>
<sequence length="455" mass="50565">MSEAPAIRVLLVEDDEDVRISTTQVLTLAGFEVESFANVERARGHISFGVPAIVVCDVRLPGLSGTEWLRELHSADAELPVILVTGHGHIAMAVQSMREGAYDFIEKPFSSERLVAIVRHAVERRQLSLQVRALRDALENWNGIQSVLIGRSAQMQLVRRTVMTLAETSADVLIYGETGTGKELVARCLHDHSERRRQHFVPLNCGGLPEALAESELFGHEAGAFTSANRVRVGKFEYANGGTLFLDEIESMPVAVQIKLLRALQERSIERIGSNKAIPFDCRVVAASKEDLKEMSDRQKFRADLYYRLGVAFIELPPLRERREDIPLLFEHFTLLAASRYGRSAPLLTNAQLADLMAYAWPGNVRELRNVADRFVLGLLSERLTQTRGTGEGLPALPRALPQQVESFERAVIVEALRKHQGDQPATAAALAIARQTLHDKLRKLGIAAEEFKSQ</sequence>
<gene>
    <name evidence="11" type="primary">dctD</name>
    <name evidence="11" type="ORF">VPARA_53890</name>
</gene>
<keyword evidence="2" id="KW-0547">Nucleotide-binding</keyword>
<dbReference type="InterPro" id="IPR011006">
    <property type="entry name" value="CheY-like_superfamily"/>
</dbReference>
<keyword evidence="1 8" id="KW-0597">Phosphoprotein</keyword>
<dbReference type="SMART" id="SM00382">
    <property type="entry name" value="AAA"/>
    <property type="match status" value="1"/>
</dbReference>
<dbReference type="Gene3D" id="1.10.10.60">
    <property type="entry name" value="Homeodomain-like"/>
    <property type="match status" value="1"/>
</dbReference>
<dbReference type="PRINTS" id="PR01590">
    <property type="entry name" value="HTHFIS"/>
</dbReference>
<dbReference type="PROSITE" id="PS50110">
    <property type="entry name" value="RESPONSE_REGULATORY"/>
    <property type="match status" value="1"/>
</dbReference>